<evidence type="ECO:0000313" key="2">
    <source>
        <dbReference type="EMBL" id="MCW1886145.1"/>
    </source>
</evidence>
<organism evidence="2 3">
    <name type="scientific">Luteolibacter flavescens</name>
    <dbReference type="NCBI Taxonomy" id="1859460"/>
    <lineage>
        <taxon>Bacteria</taxon>
        <taxon>Pseudomonadati</taxon>
        <taxon>Verrucomicrobiota</taxon>
        <taxon>Verrucomicrobiia</taxon>
        <taxon>Verrucomicrobiales</taxon>
        <taxon>Verrucomicrobiaceae</taxon>
        <taxon>Luteolibacter</taxon>
    </lineage>
</organism>
<name>A0ABT3FRG2_9BACT</name>
<dbReference type="InterPro" id="IPR006311">
    <property type="entry name" value="TAT_signal"/>
</dbReference>
<dbReference type="EMBL" id="JAPDDS010000008">
    <property type="protein sequence ID" value="MCW1886145.1"/>
    <property type="molecule type" value="Genomic_DNA"/>
</dbReference>
<accession>A0ABT3FRG2</accession>
<feature type="chain" id="PRO_5045406525" evidence="1">
    <location>
        <begin position="33"/>
        <end position="211"/>
    </location>
</feature>
<comment type="caution">
    <text evidence="2">The sequence shown here is derived from an EMBL/GenBank/DDBJ whole genome shotgun (WGS) entry which is preliminary data.</text>
</comment>
<dbReference type="NCBIfam" id="NF042424">
    <property type="entry name" value="Amuc_1102_rel"/>
    <property type="match status" value="1"/>
</dbReference>
<dbReference type="InterPro" id="IPR049970">
    <property type="entry name" value="Amuc_1102-like"/>
</dbReference>
<sequence>MKHRHSLFRRPALAAIAASFAALAFMAAPASAQTKANVGTLVFDDIPSPEVNTGKAKSFRPKDWLEVEVGIKIPAGNAEQKKIGFINQVTVKWYVAMANPDGKGVIKLSKTINHINVPIDEEIFSSVYMSPSAIKRLTGKDKAGKSAVRAVGVEVLVDGVKVGEAAEKEKVGWWNAGSLSDQSDKFPLLNKDETPFSMLWWDRYAEIQKER</sequence>
<proteinExistence type="predicted"/>
<dbReference type="PROSITE" id="PS51318">
    <property type="entry name" value="TAT"/>
    <property type="match status" value="1"/>
</dbReference>
<evidence type="ECO:0000256" key="1">
    <source>
        <dbReference type="SAM" id="SignalP"/>
    </source>
</evidence>
<keyword evidence="1" id="KW-0732">Signal</keyword>
<gene>
    <name evidence="2" type="ORF">OKA04_15515</name>
</gene>
<reference evidence="2 3" key="1">
    <citation type="submission" date="2022-10" db="EMBL/GenBank/DDBJ databases">
        <title>Luteolibacter flavescens strain MCCC 1K03193, whole genome shotgun sequencing project.</title>
        <authorList>
            <person name="Zhao G."/>
            <person name="Shen L."/>
        </authorList>
    </citation>
    <scope>NUCLEOTIDE SEQUENCE [LARGE SCALE GENOMIC DNA]</scope>
    <source>
        <strain evidence="2 3">MCCC 1K03193</strain>
    </source>
</reference>
<feature type="signal peptide" evidence="1">
    <location>
        <begin position="1"/>
        <end position="32"/>
    </location>
</feature>
<dbReference type="RefSeq" id="WP_264502099.1">
    <property type="nucleotide sequence ID" value="NZ_JAPDDS010000008.1"/>
</dbReference>
<keyword evidence="3" id="KW-1185">Reference proteome</keyword>
<evidence type="ECO:0000313" key="3">
    <source>
        <dbReference type="Proteomes" id="UP001207930"/>
    </source>
</evidence>
<protein>
    <submittedName>
        <fullName evidence="2">Uncharacterized protein</fullName>
    </submittedName>
</protein>
<dbReference type="Proteomes" id="UP001207930">
    <property type="component" value="Unassembled WGS sequence"/>
</dbReference>